<keyword evidence="4 7" id="KW-0285">Flavoprotein</keyword>
<dbReference type="Gene3D" id="2.40.110.10">
    <property type="entry name" value="Butyryl-CoA Dehydrogenase, subunit A, domain 2"/>
    <property type="match status" value="1"/>
</dbReference>
<feature type="domain" description="Acyl-CoA oxidase/dehydrogenase middle" evidence="9">
    <location>
        <begin position="131"/>
        <end position="226"/>
    </location>
</feature>
<comment type="subunit">
    <text evidence="3">Homodimer.</text>
</comment>
<dbReference type="GO" id="GO:0005737">
    <property type="term" value="C:cytoplasm"/>
    <property type="evidence" value="ECO:0007669"/>
    <property type="project" value="TreeGrafter"/>
</dbReference>
<dbReference type="InterPro" id="IPR036250">
    <property type="entry name" value="AcylCo_DH-like_C"/>
</dbReference>
<evidence type="ECO:0000256" key="4">
    <source>
        <dbReference type="ARBA" id="ARBA00022630"/>
    </source>
</evidence>
<evidence type="ECO:0000256" key="7">
    <source>
        <dbReference type="RuleBase" id="RU362125"/>
    </source>
</evidence>
<dbReference type="InterPro" id="IPR050741">
    <property type="entry name" value="Acyl-CoA_dehydrogenase"/>
</dbReference>
<dbReference type="SUPFAM" id="SSF47203">
    <property type="entry name" value="Acyl-CoA dehydrogenase C-terminal domain-like"/>
    <property type="match status" value="1"/>
</dbReference>
<dbReference type="GO" id="GO:0003995">
    <property type="term" value="F:acyl-CoA dehydrogenase activity"/>
    <property type="evidence" value="ECO:0007669"/>
    <property type="project" value="TreeGrafter"/>
</dbReference>
<comment type="similarity">
    <text evidence="2 7">Belongs to the acyl-CoA dehydrogenase family.</text>
</comment>
<dbReference type="RefSeq" id="WP_188609842.1">
    <property type="nucleotide sequence ID" value="NZ_BMGG01000005.1"/>
</dbReference>
<dbReference type="FunFam" id="2.40.110.10:FF:000002">
    <property type="entry name" value="Acyl-CoA dehydrogenase fadE12"/>
    <property type="match status" value="1"/>
</dbReference>
<dbReference type="InterPro" id="IPR006091">
    <property type="entry name" value="Acyl-CoA_Oxase/DH_mid-dom"/>
</dbReference>
<proteinExistence type="inferred from homology"/>
<dbReference type="PANTHER" id="PTHR48083">
    <property type="entry name" value="MEDIUM-CHAIN SPECIFIC ACYL-COA DEHYDROGENASE, MITOCHONDRIAL-RELATED"/>
    <property type="match status" value="1"/>
</dbReference>
<protein>
    <submittedName>
        <fullName evidence="11">Acyl-CoA dehydrogenase</fullName>
    </submittedName>
</protein>
<dbReference type="AlphaFoldDB" id="A0A916XFD9"/>
<keyword evidence="12" id="KW-1185">Reference proteome</keyword>
<accession>A0A916XFD9</accession>
<dbReference type="InterPro" id="IPR013786">
    <property type="entry name" value="AcylCoA_DH/ox_N"/>
</dbReference>
<dbReference type="PANTHER" id="PTHR48083:SF13">
    <property type="entry name" value="ACYL-COA DEHYDROGENASE FAMILY MEMBER 11"/>
    <property type="match status" value="1"/>
</dbReference>
<dbReference type="InterPro" id="IPR037069">
    <property type="entry name" value="AcylCoA_DH/ox_N_sf"/>
</dbReference>
<dbReference type="SUPFAM" id="SSF56645">
    <property type="entry name" value="Acyl-CoA dehydrogenase NM domain-like"/>
    <property type="match status" value="1"/>
</dbReference>
<dbReference type="Proteomes" id="UP000637002">
    <property type="component" value="Unassembled WGS sequence"/>
</dbReference>
<organism evidence="11 12">
    <name type="scientific">Chelatococcus reniformis</name>
    <dbReference type="NCBI Taxonomy" id="1494448"/>
    <lineage>
        <taxon>Bacteria</taxon>
        <taxon>Pseudomonadati</taxon>
        <taxon>Pseudomonadota</taxon>
        <taxon>Alphaproteobacteria</taxon>
        <taxon>Hyphomicrobiales</taxon>
        <taxon>Chelatococcaceae</taxon>
        <taxon>Chelatococcus</taxon>
    </lineage>
</organism>
<dbReference type="GO" id="GO:0050660">
    <property type="term" value="F:flavin adenine dinucleotide binding"/>
    <property type="evidence" value="ECO:0007669"/>
    <property type="project" value="InterPro"/>
</dbReference>
<gene>
    <name evidence="11" type="ORF">GCM10010994_28340</name>
</gene>
<comment type="caution">
    <text evidence="11">The sequence shown here is derived from an EMBL/GenBank/DDBJ whole genome shotgun (WGS) entry which is preliminary data.</text>
</comment>
<evidence type="ECO:0000313" key="12">
    <source>
        <dbReference type="Proteomes" id="UP000637002"/>
    </source>
</evidence>
<reference evidence="11" key="2">
    <citation type="submission" date="2020-09" db="EMBL/GenBank/DDBJ databases">
        <authorList>
            <person name="Sun Q."/>
            <person name="Zhou Y."/>
        </authorList>
    </citation>
    <scope>NUCLEOTIDE SEQUENCE</scope>
    <source>
        <strain evidence="11">CGMCC 1.12919</strain>
    </source>
</reference>
<keyword evidence="5 7" id="KW-0274">FAD</keyword>
<evidence type="ECO:0000313" key="11">
    <source>
        <dbReference type="EMBL" id="GGC68110.1"/>
    </source>
</evidence>
<dbReference type="InterPro" id="IPR046373">
    <property type="entry name" value="Acyl-CoA_Oxase/DH_mid-dom_sf"/>
</dbReference>
<feature type="domain" description="Acyl-CoA dehydrogenase/oxidase N-terminal" evidence="10">
    <location>
        <begin position="9"/>
        <end position="127"/>
    </location>
</feature>
<evidence type="ECO:0000259" key="8">
    <source>
        <dbReference type="Pfam" id="PF00441"/>
    </source>
</evidence>
<dbReference type="InterPro" id="IPR009075">
    <property type="entry name" value="AcylCo_DH/oxidase_C"/>
</dbReference>
<dbReference type="Pfam" id="PF00441">
    <property type="entry name" value="Acyl-CoA_dh_1"/>
    <property type="match status" value="1"/>
</dbReference>
<dbReference type="Gene3D" id="1.20.140.10">
    <property type="entry name" value="Butyryl-CoA Dehydrogenase, subunit A, domain 3"/>
    <property type="match status" value="1"/>
</dbReference>
<name>A0A916XFD9_9HYPH</name>
<evidence type="ECO:0000256" key="5">
    <source>
        <dbReference type="ARBA" id="ARBA00022827"/>
    </source>
</evidence>
<evidence type="ECO:0000256" key="3">
    <source>
        <dbReference type="ARBA" id="ARBA00011738"/>
    </source>
</evidence>
<reference evidence="11" key="1">
    <citation type="journal article" date="2014" name="Int. J. Syst. Evol. Microbiol.">
        <title>Complete genome sequence of Corynebacterium casei LMG S-19264T (=DSM 44701T), isolated from a smear-ripened cheese.</title>
        <authorList>
            <consortium name="US DOE Joint Genome Institute (JGI-PGF)"/>
            <person name="Walter F."/>
            <person name="Albersmeier A."/>
            <person name="Kalinowski J."/>
            <person name="Ruckert C."/>
        </authorList>
    </citation>
    <scope>NUCLEOTIDE SEQUENCE</scope>
    <source>
        <strain evidence="11">CGMCC 1.12919</strain>
    </source>
</reference>
<keyword evidence="6 7" id="KW-0560">Oxidoreductase</keyword>
<sequence length="402" mass="44387">MNLEPSTRARELEAQLSAFMARHVYPAEHLYDEQVEAGHRDRRPPILEELKKQARAEGLWNLFLPGEHGAGLTNLDYAPLAEIMGRISWASEIFNCSAPDTGNMEVLALYGTPEQQKQWLEPLLAGEIRSAFSMTEPEVASSDATNIRCSILRDGDHYVVNGRKWFTSGAMSEDCKLLIVMGKSDADNPNKHQQQSMILVPRDAPGVRIVRDMRVFGYDHAPVGHPEIVYENVRVPAANILLGEGRGFEIAQGRLGPGRIHHCMRLIGVAQRALELMCSRAQSRVAFGKALGEQGSVREDIANSWCEIEQARLLTLRAAAKMDLDGNKAARDLIAAAKVVVPRMAVAVIDRAIQVHGGAGVSQDTFLAEAYTYARFMRIGDGPDQVHLSQLGRTLLKRYGEA</sequence>
<dbReference type="EMBL" id="BMGG01000005">
    <property type="protein sequence ID" value="GGC68110.1"/>
    <property type="molecule type" value="Genomic_DNA"/>
</dbReference>
<evidence type="ECO:0000256" key="2">
    <source>
        <dbReference type="ARBA" id="ARBA00009347"/>
    </source>
</evidence>
<dbReference type="Pfam" id="PF02771">
    <property type="entry name" value="Acyl-CoA_dh_N"/>
    <property type="match status" value="1"/>
</dbReference>
<feature type="domain" description="Acyl-CoA dehydrogenase/oxidase C-terminal" evidence="8">
    <location>
        <begin position="245"/>
        <end position="395"/>
    </location>
</feature>
<dbReference type="Pfam" id="PF02770">
    <property type="entry name" value="Acyl-CoA_dh_M"/>
    <property type="match status" value="1"/>
</dbReference>
<evidence type="ECO:0000259" key="9">
    <source>
        <dbReference type="Pfam" id="PF02770"/>
    </source>
</evidence>
<dbReference type="GO" id="GO:0033539">
    <property type="term" value="P:fatty acid beta-oxidation using acyl-CoA dehydrogenase"/>
    <property type="evidence" value="ECO:0007669"/>
    <property type="project" value="TreeGrafter"/>
</dbReference>
<dbReference type="Gene3D" id="1.10.540.10">
    <property type="entry name" value="Acyl-CoA dehydrogenase/oxidase, N-terminal domain"/>
    <property type="match status" value="1"/>
</dbReference>
<comment type="cofactor">
    <cofactor evidence="1 7">
        <name>FAD</name>
        <dbReference type="ChEBI" id="CHEBI:57692"/>
    </cofactor>
</comment>
<dbReference type="InterPro" id="IPR009100">
    <property type="entry name" value="AcylCoA_DH/oxidase_NM_dom_sf"/>
</dbReference>
<evidence type="ECO:0000256" key="6">
    <source>
        <dbReference type="ARBA" id="ARBA00023002"/>
    </source>
</evidence>
<evidence type="ECO:0000256" key="1">
    <source>
        <dbReference type="ARBA" id="ARBA00001974"/>
    </source>
</evidence>
<evidence type="ECO:0000259" key="10">
    <source>
        <dbReference type="Pfam" id="PF02771"/>
    </source>
</evidence>